<dbReference type="AlphaFoldDB" id="A0A8J5UDW5"/>
<dbReference type="Pfam" id="PF09458">
    <property type="entry name" value="H_lectin"/>
    <property type="match status" value="3"/>
</dbReference>
<reference evidence="2" key="1">
    <citation type="submission" date="2021-04" db="EMBL/GenBank/DDBJ databases">
        <title>First draft genome resource for Brassicaceae pathogens Fusarium oxysporum f. sp. raphani and Fusarium oxysporum f. sp. rapae.</title>
        <authorList>
            <person name="Asai S."/>
        </authorList>
    </citation>
    <scope>NUCLEOTIDE SEQUENCE</scope>
    <source>
        <strain evidence="2">Tf1208</strain>
    </source>
</reference>
<proteinExistence type="predicted"/>
<feature type="domain" description="H-type lectin" evidence="1">
    <location>
        <begin position="297"/>
        <end position="360"/>
    </location>
</feature>
<feature type="domain" description="H-type lectin" evidence="1">
    <location>
        <begin position="486"/>
        <end position="550"/>
    </location>
</feature>
<dbReference type="EMBL" id="JAELUQ010000001">
    <property type="protein sequence ID" value="KAG7420726.1"/>
    <property type="molecule type" value="Genomic_DNA"/>
</dbReference>
<feature type="domain" description="H-type lectin" evidence="1">
    <location>
        <begin position="393"/>
        <end position="460"/>
    </location>
</feature>
<comment type="caution">
    <text evidence="2">The sequence shown here is derived from an EMBL/GenBank/DDBJ whole genome shotgun (WGS) entry which is preliminary data.</text>
</comment>
<evidence type="ECO:0000313" key="3">
    <source>
        <dbReference type="Proteomes" id="UP000694050"/>
    </source>
</evidence>
<gene>
    <name evidence="2" type="ORF">Forpe1208_v001788</name>
</gene>
<dbReference type="GO" id="GO:0030246">
    <property type="term" value="F:carbohydrate binding"/>
    <property type="evidence" value="ECO:0007669"/>
    <property type="project" value="InterPro"/>
</dbReference>
<accession>A0A8J5UDW5</accession>
<dbReference type="InterPro" id="IPR019019">
    <property type="entry name" value="H-type_lectin_domain"/>
</dbReference>
<sequence length="559" mass="61771">MPSVDESQQAVEHFQCFEIRNPPETEVESLRIALNENPQNALGSTGILPDASGSPDGDDGMSYLAVNIKKNWQPGRTLRIKFLSGDLRLQEKVKDYAELWLAHANLKFSWLPMDASKADIRIDFKQGGGSSSRVGTDALSEKNQEKRTMNLDINLRHSEEFIRRKVLHEFGHVLGCEHEHQSPLANFEWNKDLIYEELSKPPNSWSRATIDHNVIKRLESSEVSASLFDGDSIMLYEYPARWFKNSVSGGTKTNTRLSKGDKEWIANNYPPWSSDIGQFSTLQVRSFDTFSSDPVQQDMAFEPSYTEPPRVAVGLSWLDLDYKTDICVKATAEDVSVDHFTVGITPGAGSNVYSAACSWLEASVNEPDIKTGQWDLASTWSSKAKPAGGKTSTSIKFDQRFEGGRAPIVVAWFTGLSLGKDSPWRVKTYVTDVSPFKFQLHVEAGSDTDLRDATVTWVAIPAGKEGITAGSFCTDDIPGSENAGAIDFSHAGFQSAPAMMMAISGIDFECGHNLRLRVSHSSLTKDGMVWHLDSWLDSVLNTATGVYVAVSGPNVDYED</sequence>
<evidence type="ECO:0000259" key="1">
    <source>
        <dbReference type="Pfam" id="PF09458"/>
    </source>
</evidence>
<dbReference type="Proteomes" id="UP000694050">
    <property type="component" value="Unassembled WGS sequence"/>
</dbReference>
<name>A0A8J5UDW5_FUSOX</name>
<evidence type="ECO:0000313" key="2">
    <source>
        <dbReference type="EMBL" id="KAG7420726.1"/>
    </source>
</evidence>
<protein>
    <recommendedName>
        <fullName evidence="1">H-type lectin domain-containing protein</fullName>
    </recommendedName>
</protein>
<dbReference type="GO" id="GO:0007155">
    <property type="term" value="P:cell adhesion"/>
    <property type="evidence" value="ECO:0007669"/>
    <property type="project" value="InterPro"/>
</dbReference>
<organism evidence="2 3">
    <name type="scientific">Fusarium oxysporum f. sp. rapae</name>
    <dbReference type="NCBI Taxonomy" id="485398"/>
    <lineage>
        <taxon>Eukaryota</taxon>
        <taxon>Fungi</taxon>
        <taxon>Dikarya</taxon>
        <taxon>Ascomycota</taxon>
        <taxon>Pezizomycotina</taxon>
        <taxon>Sordariomycetes</taxon>
        <taxon>Hypocreomycetidae</taxon>
        <taxon>Hypocreales</taxon>
        <taxon>Nectriaceae</taxon>
        <taxon>Fusarium</taxon>
        <taxon>Fusarium oxysporum species complex</taxon>
    </lineage>
</organism>